<dbReference type="EMBL" id="BPLQ01011912">
    <property type="protein sequence ID" value="GIY61053.1"/>
    <property type="molecule type" value="Genomic_DNA"/>
</dbReference>
<protein>
    <submittedName>
        <fullName evidence="2">Uncharacterized protein</fullName>
    </submittedName>
</protein>
<sequence>MFLIDSYRRRDKEDQNVKRRSTTCRTFLQGGRGHCVLQCGPLSRTSPGAAGSMGRRDAQRQEDEEQSGRRERSCCLLSALAASSTRSTMRCALGTSARDLLNLRSVGCARALPITVRHGRHGNAASASLFLSHTFALFPRLFFGSLKYSRFF</sequence>
<gene>
    <name evidence="2" type="ORF">CDAR_311461</name>
</gene>
<dbReference type="Proteomes" id="UP001054837">
    <property type="component" value="Unassembled WGS sequence"/>
</dbReference>
<organism evidence="2 3">
    <name type="scientific">Caerostris darwini</name>
    <dbReference type="NCBI Taxonomy" id="1538125"/>
    <lineage>
        <taxon>Eukaryota</taxon>
        <taxon>Metazoa</taxon>
        <taxon>Ecdysozoa</taxon>
        <taxon>Arthropoda</taxon>
        <taxon>Chelicerata</taxon>
        <taxon>Arachnida</taxon>
        <taxon>Araneae</taxon>
        <taxon>Araneomorphae</taxon>
        <taxon>Entelegynae</taxon>
        <taxon>Araneoidea</taxon>
        <taxon>Araneidae</taxon>
        <taxon>Caerostris</taxon>
    </lineage>
</organism>
<name>A0AAV4UTL5_9ARAC</name>
<reference evidence="2 3" key="1">
    <citation type="submission" date="2021-06" db="EMBL/GenBank/DDBJ databases">
        <title>Caerostris darwini draft genome.</title>
        <authorList>
            <person name="Kono N."/>
            <person name="Arakawa K."/>
        </authorList>
    </citation>
    <scope>NUCLEOTIDE SEQUENCE [LARGE SCALE GENOMIC DNA]</scope>
</reference>
<keyword evidence="3" id="KW-1185">Reference proteome</keyword>
<feature type="region of interest" description="Disordered" evidence="1">
    <location>
        <begin position="46"/>
        <end position="70"/>
    </location>
</feature>
<proteinExistence type="predicted"/>
<accession>A0AAV4UTL5</accession>
<dbReference type="AlphaFoldDB" id="A0AAV4UTL5"/>
<evidence type="ECO:0000256" key="1">
    <source>
        <dbReference type="SAM" id="MobiDB-lite"/>
    </source>
</evidence>
<evidence type="ECO:0000313" key="3">
    <source>
        <dbReference type="Proteomes" id="UP001054837"/>
    </source>
</evidence>
<evidence type="ECO:0000313" key="2">
    <source>
        <dbReference type="EMBL" id="GIY61053.1"/>
    </source>
</evidence>
<feature type="compositionally biased region" description="Basic and acidic residues" evidence="1">
    <location>
        <begin position="54"/>
        <end position="70"/>
    </location>
</feature>
<comment type="caution">
    <text evidence="2">The sequence shown here is derived from an EMBL/GenBank/DDBJ whole genome shotgun (WGS) entry which is preliminary data.</text>
</comment>